<dbReference type="EMBL" id="KB870805">
    <property type="protein sequence ID" value="EOA40407.1"/>
    <property type="molecule type" value="Genomic_DNA"/>
</dbReference>
<protein>
    <submittedName>
        <fullName evidence="2">Uncharacterized protein</fullName>
    </submittedName>
</protein>
<dbReference type="Gene3D" id="3.30.559.10">
    <property type="entry name" value="Chloramphenicol acetyltransferase-like domain"/>
    <property type="match status" value="2"/>
</dbReference>
<evidence type="ECO:0000313" key="2">
    <source>
        <dbReference type="EMBL" id="EOA40407.1"/>
    </source>
</evidence>
<dbReference type="Pfam" id="PF02458">
    <property type="entry name" value="Transferase"/>
    <property type="match status" value="1"/>
</dbReference>
<dbReference type="GO" id="GO:0016740">
    <property type="term" value="F:transferase activity"/>
    <property type="evidence" value="ECO:0007669"/>
    <property type="project" value="UniProtKB-KW"/>
</dbReference>
<organism evidence="2 3">
    <name type="scientific">Capsella rubella</name>
    <dbReference type="NCBI Taxonomy" id="81985"/>
    <lineage>
        <taxon>Eukaryota</taxon>
        <taxon>Viridiplantae</taxon>
        <taxon>Streptophyta</taxon>
        <taxon>Embryophyta</taxon>
        <taxon>Tracheophyta</taxon>
        <taxon>Spermatophyta</taxon>
        <taxon>Magnoliopsida</taxon>
        <taxon>eudicotyledons</taxon>
        <taxon>Gunneridae</taxon>
        <taxon>Pentapetalae</taxon>
        <taxon>rosids</taxon>
        <taxon>malvids</taxon>
        <taxon>Brassicales</taxon>
        <taxon>Brassicaceae</taxon>
        <taxon>Camelineae</taxon>
        <taxon>Capsella</taxon>
    </lineage>
</organism>
<dbReference type="OrthoDB" id="1862401at2759"/>
<gene>
    <name evidence="2" type="ORF">CARUB_v10009133mg</name>
</gene>
<dbReference type="KEGG" id="crb:17897142"/>
<keyword evidence="3" id="KW-1185">Reference proteome</keyword>
<evidence type="ECO:0000256" key="1">
    <source>
        <dbReference type="ARBA" id="ARBA00022679"/>
    </source>
</evidence>
<accession>R0GWU5</accession>
<proteinExistence type="predicted"/>
<reference evidence="3" key="1">
    <citation type="journal article" date="2013" name="Nat. Genet.">
        <title>The Capsella rubella genome and the genomic consequences of rapid mating system evolution.</title>
        <authorList>
            <person name="Slotte T."/>
            <person name="Hazzouri K.M."/>
            <person name="Agren J.A."/>
            <person name="Koenig D."/>
            <person name="Maumus F."/>
            <person name="Guo Y.L."/>
            <person name="Steige K."/>
            <person name="Platts A.E."/>
            <person name="Escobar J.S."/>
            <person name="Newman L.K."/>
            <person name="Wang W."/>
            <person name="Mandakova T."/>
            <person name="Vello E."/>
            <person name="Smith L.M."/>
            <person name="Henz S.R."/>
            <person name="Steffen J."/>
            <person name="Takuno S."/>
            <person name="Brandvain Y."/>
            <person name="Coop G."/>
            <person name="Andolfatto P."/>
            <person name="Hu T.T."/>
            <person name="Blanchette M."/>
            <person name="Clark R.M."/>
            <person name="Quesneville H."/>
            <person name="Nordborg M."/>
            <person name="Gaut B.S."/>
            <person name="Lysak M.A."/>
            <person name="Jenkins J."/>
            <person name="Grimwood J."/>
            <person name="Chapman J."/>
            <person name="Prochnik S."/>
            <person name="Shu S."/>
            <person name="Rokhsar D."/>
            <person name="Schmutz J."/>
            <person name="Weigel D."/>
            <person name="Wright S.I."/>
        </authorList>
    </citation>
    <scope>NUCLEOTIDE SEQUENCE [LARGE SCALE GENOMIC DNA]</scope>
    <source>
        <strain evidence="3">cv. Monte Gargano</strain>
    </source>
</reference>
<dbReference type="PANTHER" id="PTHR31896">
    <property type="entry name" value="FAMILY REGULATORY PROTEIN, PUTATIVE (AFU_ORTHOLOGUE AFUA_3G14730)-RELATED"/>
    <property type="match status" value="1"/>
</dbReference>
<dbReference type="eggNOG" id="ENOG502QVP8">
    <property type="taxonomic scope" value="Eukaryota"/>
</dbReference>
<dbReference type="Proteomes" id="UP000029121">
    <property type="component" value="Unassembled WGS sequence"/>
</dbReference>
<dbReference type="AlphaFoldDB" id="R0GWU5"/>
<evidence type="ECO:0000313" key="3">
    <source>
        <dbReference type="Proteomes" id="UP000029121"/>
    </source>
</evidence>
<dbReference type="InterPro" id="IPR023213">
    <property type="entry name" value="CAT-like_dom_sf"/>
</dbReference>
<keyword evidence="1" id="KW-0808">Transferase</keyword>
<dbReference type="PANTHER" id="PTHR31896:SF66">
    <property type="entry name" value="ANTHRANILATE N-HYDROXYCINNAMOYL_BENZOYLTRANSFERASE-LIKE PROTEIN"/>
    <property type="match status" value="1"/>
</dbReference>
<dbReference type="InterPro" id="IPR051283">
    <property type="entry name" value="Sec_Metabolite_Acyltrans"/>
</dbReference>
<name>R0GWU5_9BRAS</name>
<sequence length="446" mass="49470">MELITKSIVRPVSYNKDSDRVKIHLTPWDLFFLQSEYSQRGLLFTQPDPETNFISRLTSSLSVALKIFYPFAGRLVKIENQDDGTSSFHVDCNGSGVRFVHASATSVSVSDVLHPVGGILPELLKDFYPANGVKSYEGITDSLIAVQVTELKDGVFIAVGYSHIVTDGTSIWNFLNTWSEICFNMYDFDRSKEFPPLVHRGWFLDGIEYPIRIPNSMMETPKVVDDTTSSLILQEKIFRFTSKIIAELKAKANSEVSANDRKISSLQAVSAYIWLSVIRNSGLSPEEVVCCELLVDLRRRLDPPLEKECCGNMVGITTTATTVKEIVSNGLGWAALQINKSVGAQTNEVFREFAEKYVKKPSMLDINALRNTIVVTSSPRFNVYGNDFGWGKPITVRGGPGNTHDGALLANPGIEQGDIDMQMCLSSSVLEKLSTDAEFLKHVCVV</sequence>